<comment type="caution">
    <text evidence="7">The sequence shown here is derived from an EMBL/GenBank/DDBJ whole genome shotgun (WGS) entry which is preliminary data.</text>
</comment>
<dbReference type="InterPro" id="IPR006058">
    <property type="entry name" value="2Fe2S_fd_BS"/>
</dbReference>
<dbReference type="Gene3D" id="1.10.150.120">
    <property type="entry name" value="[2Fe-2S]-binding domain"/>
    <property type="match status" value="1"/>
</dbReference>
<evidence type="ECO:0000313" key="7">
    <source>
        <dbReference type="EMBL" id="KKH58398.1"/>
    </source>
</evidence>
<dbReference type="PATRIC" id="fig|2209.54.peg.1259"/>
<dbReference type="Proteomes" id="UP000034692">
    <property type="component" value="Unassembled WGS sequence"/>
</dbReference>
<dbReference type="SUPFAM" id="SSF54292">
    <property type="entry name" value="2Fe-2S ferredoxin-like"/>
    <property type="match status" value="1"/>
</dbReference>
<evidence type="ECO:0000259" key="6">
    <source>
        <dbReference type="PROSITE" id="PS51085"/>
    </source>
</evidence>
<dbReference type="SUPFAM" id="SSF47741">
    <property type="entry name" value="CO dehydrogenase ISP C-domain like"/>
    <property type="match status" value="1"/>
</dbReference>
<accession>A0A0F8P6L6</accession>
<dbReference type="InterPro" id="IPR002888">
    <property type="entry name" value="2Fe-2S-bd"/>
</dbReference>
<dbReference type="InterPro" id="IPR051452">
    <property type="entry name" value="Diverse_Oxidoreductases"/>
</dbReference>
<evidence type="ECO:0000256" key="4">
    <source>
        <dbReference type="ARBA" id="ARBA00023004"/>
    </source>
</evidence>
<dbReference type="PROSITE" id="PS00197">
    <property type="entry name" value="2FE2S_FER_1"/>
    <property type="match status" value="1"/>
</dbReference>
<keyword evidence="1" id="KW-0001">2Fe-2S</keyword>
<dbReference type="PROSITE" id="PS51085">
    <property type="entry name" value="2FE2S_FER_2"/>
    <property type="match status" value="1"/>
</dbReference>
<dbReference type="EMBL" id="JJQO01000344">
    <property type="protein sequence ID" value="KKH58398.1"/>
    <property type="molecule type" value="Genomic_DNA"/>
</dbReference>
<dbReference type="GO" id="GO:0051537">
    <property type="term" value="F:2 iron, 2 sulfur cluster binding"/>
    <property type="evidence" value="ECO:0007669"/>
    <property type="project" value="UniProtKB-KW"/>
</dbReference>
<evidence type="ECO:0000256" key="3">
    <source>
        <dbReference type="ARBA" id="ARBA00023002"/>
    </source>
</evidence>
<feature type="domain" description="2Fe-2S ferredoxin-type" evidence="6">
    <location>
        <begin position="1"/>
        <end position="76"/>
    </location>
</feature>
<evidence type="ECO:0000256" key="5">
    <source>
        <dbReference type="ARBA" id="ARBA00023014"/>
    </source>
</evidence>
<dbReference type="InterPro" id="IPR036884">
    <property type="entry name" value="2Fe-2S-bd_dom_sf"/>
</dbReference>
<dbReference type="PANTHER" id="PTHR44379">
    <property type="entry name" value="OXIDOREDUCTASE WITH IRON-SULFUR SUBUNIT"/>
    <property type="match status" value="1"/>
</dbReference>
<dbReference type="Pfam" id="PF01799">
    <property type="entry name" value="Fer2_2"/>
    <property type="match status" value="1"/>
</dbReference>
<name>A0A0F8P6L6_METMZ</name>
<dbReference type="Gene3D" id="3.10.20.30">
    <property type="match status" value="1"/>
</dbReference>
<dbReference type="PANTHER" id="PTHR44379:SF8">
    <property type="entry name" value="XANTHINE DEHYDROGENASE IRON-SULFUR-BINDING SUBUNIT XDHC-RELATED"/>
    <property type="match status" value="1"/>
</dbReference>
<dbReference type="CDD" id="cd00207">
    <property type="entry name" value="fer2"/>
    <property type="match status" value="1"/>
</dbReference>
<dbReference type="GO" id="GO:0016491">
    <property type="term" value="F:oxidoreductase activity"/>
    <property type="evidence" value="ECO:0007669"/>
    <property type="project" value="UniProtKB-KW"/>
</dbReference>
<evidence type="ECO:0000313" key="8">
    <source>
        <dbReference type="Proteomes" id="UP000034692"/>
    </source>
</evidence>
<dbReference type="InterPro" id="IPR001041">
    <property type="entry name" value="2Fe-2S_ferredoxin-type"/>
</dbReference>
<reference evidence="7 8" key="1">
    <citation type="journal article" date="2015" name="ISME J.">
        <title>Genomic and phenotypic differentiation among Methanosarcina mazei populations from Columbia River sediment.</title>
        <authorList>
            <person name="Youngblut N.D."/>
            <person name="Wirth J.S."/>
            <person name="Henriksen J.R."/>
            <person name="Smith M."/>
            <person name="Simon H."/>
            <person name="Metcalf W.W."/>
            <person name="Whitaker R.J."/>
        </authorList>
    </citation>
    <scope>NUCLEOTIDE SEQUENCE [LARGE SCALE GENOMIC DNA]</scope>
    <source>
        <strain evidence="7 8">1.H.A.2.7</strain>
    </source>
</reference>
<keyword evidence="3" id="KW-0560">Oxidoreductase</keyword>
<keyword evidence="5" id="KW-0411">Iron-sulfur</keyword>
<sequence length="155" mass="17046">MKIKVKINGINKSLEIAPDEYLVDTLRNNGYLSVKRGCDTGACGVCTVHMDGKAVLSCIILSAKADGHEITTIEGLKEEAEKVGHYLVDEGAEQCGYCSTGTIMSILYLEKSVENPTEEDIHHYLNGNLCRCTGYQGQVRAIKRYLEAKKNESSK</sequence>
<evidence type="ECO:0000256" key="1">
    <source>
        <dbReference type="ARBA" id="ARBA00022714"/>
    </source>
</evidence>
<organism evidence="7 8">
    <name type="scientific">Methanosarcina mazei</name>
    <name type="common">Methanosarcina frisia</name>
    <dbReference type="NCBI Taxonomy" id="2209"/>
    <lineage>
        <taxon>Archaea</taxon>
        <taxon>Methanobacteriati</taxon>
        <taxon>Methanobacteriota</taxon>
        <taxon>Stenosarchaea group</taxon>
        <taxon>Methanomicrobia</taxon>
        <taxon>Methanosarcinales</taxon>
        <taxon>Methanosarcinaceae</taxon>
        <taxon>Methanosarcina</taxon>
    </lineage>
</organism>
<proteinExistence type="predicted"/>
<dbReference type="InterPro" id="IPR012675">
    <property type="entry name" value="Beta-grasp_dom_sf"/>
</dbReference>
<dbReference type="AlphaFoldDB" id="A0A0F8P6L6"/>
<dbReference type="GO" id="GO:0046872">
    <property type="term" value="F:metal ion binding"/>
    <property type="evidence" value="ECO:0007669"/>
    <property type="project" value="UniProtKB-KW"/>
</dbReference>
<gene>
    <name evidence="7" type="ORF">DU75_05795</name>
</gene>
<protein>
    <submittedName>
        <fullName evidence="7">(2Fe-2S)-binding protein</fullName>
    </submittedName>
</protein>
<keyword evidence="2" id="KW-0479">Metal-binding</keyword>
<evidence type="ECO:0000256" key="2">
    <source>
        <dbReference type="ARBA" id="ARBA00022723"/>
    </source>
</evidence>
<dbReference type="InterPro" id="IPR036010">
    <property type="entry name" value="2Fe-2S_ferredoxin-like_sf"/>
</dbReference>
<dbReference type="Pfam" id="PF00111">
    <property type="entry name" value="Fer2"/>
    <property type="match status" value="1"/>
</dbReference>
<keyword evidence="4" id="KW-0408">Iron</keyword>